<sequence length="268" mass="30286">MKKLILPALAVMMLAGCNESEIDTTTEETMKSSIQEVRNSLDDADKPRFDKAIEVVALSNISIPELLQAKEKEDDEFIQNKFKETLNGKSGKDIIKLATDIENKKHAEQQEAARNELKALEEKQAHRELATEKLRTFEFKSSRIEYGKEVNGDAPATLIITMINPEKTSISGVHYAIERYIDGKAYPETVKTFYYEFPEAIAAGQKGEVVLSLGNKSAWAKDEHMEPSSFFAWLFRADGVDKKPLYDVSSFNENDKARLMELKQQVAQ</sequence>
<name>A0ABY6J9K6_9ENTR</name>
<dbReference type="RefSeq" id="WP_264384030.1">
    <property type="nucleotide sequence ID" value="NZ_CP074352.1"/>
</dbReference>
<evidence type="ECO:0000313" key="1">
    <source>
        <dbReference type="EMBL" id="UYU30188.1"/>
    </source>
</evidence>
<dbReference type="Pfam" id="PF20404">
    <property type="entry name" value="DUF6694"/>
    <property type="match status" value="1"/>
</dbReference>
<dbReference type="Proteomes" id="UP001156318">
    <property type="component" value="Chromosome"/>
</dbReference>
<evidence type="ECO:0000313" key="2">
    <source>
        <dbReference type="Proteomes" id="UP001156318"/>
    </source>
</evidence>
<dbReference type="InterPro" id="IPR046516">
    <property type="entry name" value="DUF6694"/>
</dbReference>
<protein>
    <submittedName>
        <fullName evidence="1">Membrane lipoprotein lipid attachment site-containing protein</fullName>
    </submittedName>
</protein>
<proteinExistence type="predicted"/>
<reference evidence="1 2" key="1">
    <citation type="submission" date="2021-05" db="EMBL/GenBank/DDBJ databases">
        <title>Isolation, identification, and the growth promoting effects of Pantoea dispersa strain YSD J2 from the aboveground leaves of Cyperus esculentus L.Var. Sativus.</title>
        <authorList>
            <person name="Wang S."/>
            <person name="Tang X.M."/>
            <person name="Huang Y.N."/>
        </authorList>
    </citation>
    <scope>NUCLEOTIDE SEQUENCE [LARGE SCALE GENOMIC DNA]</scope>
    <source>
        <strain evidence="2">YSD YN2</strain>
    </source>
</reference>
<keyword evidence="1" id="KW-0449">Lipoprotein</keyword>
<organism evidence="1 2">
    <name type="scientific">Siccibacter colletis</name>
    <dbReference type="NCBI Taxonomy" id="1505757"/>
    <lineage>
        <taxon>Bacteria</taxon>
        <taxon>Pseudomonadati</taxon>
        <taxon>Pseudomonadota</taxon>
        <taxon>Gammaproteobacteria</taxon>
        <taxon>Enterobacterales</taxon>
        <taxon>Enterobacteriaceae</taxon>
        <taxon>Siccibacter</taxon>
    </lineage>
</organism>
<dbReference type="EMBL" id="CP074352">
    <property type="protein sequence ID" value="UYU30188.1"/>
    <property type="molecule type" value="Genomic_DNA"/>
</dbReference>
<keyword evidence="2" id="KW-1185">Reference proteome</keyword>
<gene>
    <name evidence="1" type="ORF">KFZ77_09750</name>
</gene>
<dbReference type="PROSITE" id="PS51257">
    <property type="entry name" value="PROKAR_LIPOPROTEIN"/>
    <property type="match status" value="1"/>
</dbReference>
<accession>A0ABY6J9K6</accession>